<evidence type="ECO:0000313" key="3">
    <source>
        <dbReference type="EMBL" id="OAF68739.1"/>
    </source>
</evidence>
<feature type="domain" description="Protein kinase" evidence="2">
    <location>
        <begin position="17"/>
        <end position="266"/>
    </location>
</feature>
<dbReference type="InterPro" id="IPR017441">
    <property type="entry name" value="Protein_kinase_ATP_BS"/>
</dbReference>
<organism evidence="3 4">
    <name type="scientific">Intoshia linei</name>
    <dbReference type="NCBI Taxonomy" id="1819745"/>
    <lineage>
        <taxon>Eukaryota</taxon>
        <taxon>Metazoa</taxon>
        <taxon>Spiralia</taxon>
        <taxon>Lophotrochozoa</taxon>
        <taxon>Mesozoa</taxon>
        <taxon>Orthonectida</taxon>
        <taxon>Rhopaluridae</taxon>
        <taxon>Intoshia</taxon>
    </lineage>
</organism>
<protein>
    <recommendedName>
        <fullName evidence="2">Protein kinase domain-containing protein</fullName>
    </recommendedName>
</protein>
<evidence type="ECO:0000313" key="4">
    <source>
        <dbReference type="Proteomes" id="UP000078046"/>
    </source>
</evidence>
<accession>A0A177B383</accession>
<comment type="caution">
    <text evidence="3">The sequence shown here is derived from an EMBL/GenBank/DDBJ whole genome shotgun (WGS) entry which is preliminary data.</text>
</comment>
<dbReference type="PROSITE" id="PS50011">
    <property type="entry name" value="PROTEIN_KINASE_DOM"/>
    <property type="match status" value="1"/>
</dbReference>
<keyword evidence="1" id="KW-0067">ATP-binding</keyword>
<dbReference type="InterPro" id="IPR011009">
    <property type="entry name" value="Kinase-like_dom_sf"/>
</dbReference>
<reference evidence="3 4" key="1">
    <citation type="submission" date="2016-04" db="EMBL/GenBank/DDBJ databases">
        <title>The genome of Intoshia linei affirms orthonectids as highly simplified spiralians.</title>
        <authorList>
            <person name="Mikhailov K.V."/>
            <person name="Slusarev G.S."/>
            <person name="Nikitin M.A."/>
            <person name="Logacheva M.D."/>
            <person name="Penin A."/>
            <person name="Aleoshin V."/>
            <person name="Panchin Y.V."/>
        </authorList>
    </citation>
    <scope>NUCLEOTIDE SEQUENCE [LARGE SCALE GENOMIC DNA]</scope>
    <source>
        <strain evidence="3">Intl2013</strain>
        <tissue evidence="3">Whole animal</tissue>
    </source>
</reference>
<evidence type="ECO:0000259" key="2">
    <source>
        <dbReference type="PROSITE" id="PS50011"/>
    </source>
</evidence>
<gene>
    <name evidence="3" type="ORF">A3Q56_03515</name>
</gene>
<dbReference type="Gene3D" id="1.10.510.10">
    <property type="entry name" value="Transferase(Phosphotransferase) domain 1"/>
    <property type="match status" value="1"/>
</dbReference>
<dbReference type="EMBL" id="LWCA01000395">
    <property type="protein sequence ID" value="OAF68739.1"/>
    <property type="molecule type" value="Genomic_DNA"/>
</dbReference>
<dbReference type="InterPro" id="IPR000719">
    <property type="entry name" value="Prot_kinase_dom"/>
</dbReference>
<evidence type="ECO:0000256" key="1">
    <source>
        <dbReference type="PROSITE-ProRule" id="PRU10141"/>
    </source>
</evidence>
<dbReference type="InterPro" id="IPR050235">
    <property type="entry name" value="CK1_Ser-Thr_kinase"/>
</dbReference>
<keyword evidence="1" id="KW-0547">Nucleotide-binding</keyword>
<feature type="binding site" evidence="1">
    <location>
        <position position="46"/>
    </location>
    <ligand>
        <name>ATP</name>
        <dbReference type="ChEBI" id="CHEBI:30616"/>
    </ligand>
</feature>
<dbReference type="SUPFAM" id="SSF56112">
    <property type="entry name" value="Protein kinase-like (PK-like)"/>
    <property type="match status" value="1"/>
</dbReference>
<dbReference type="Pfam" id="PF00069">
    <property type="entry name" value="Pkinase"/>
    <property type="match status" value="1"/>
</dbReference>
<dbReference type="OrthoDB" id="5800476at2759"/>
<proteinExistence type="predicted"/>
<keyword evidence="4" id="KW-1185">Reference proteome</keyword>
<dbReference type="GO" id="GO:0004672">
    <property type="term" value="F:protein kinase activity"/>
    <property type="evidence" value="ECO:0007669"/>
    <property type="project" value="InterPro"/>
</dbReference>
<sequence>MNASKDNEYPDYIFENYRLIRKIGSGSFGVIFLAIHRETKEEVAIKLESVNNRHLQLIYESRIYRYLQGGCGFPRIKCYERQGKYNAMVMELLGPSLEDLFNFCSRRFTMKTVLMLGDQMIARIEFMHHKYFMQVYIIDFGLSKKYKDNSTGEHIPYRSDKSLTGTARYASINSHLGVEQSRRDDLESLGYVFMYFSRGSLPWQGLKANTKKQKYDRICEKKCATTIETLCKGFPVEYPMYLNYCRELNFKDNPDYLYLRQMFRFLFKTYNHDNDFLYDWTILKQREKTDAKGKN</sequence>
<dbReference type="FunFam" id="1.10.510.10:FF:000596">
    <property type="entry name" value="CK1 family protein kinase"/>
    <property type="match status" value="1"/>
</dbReference>
<dbReference type="SMART" id="SM00220">
    <property type="entry name" value="S_TKc"/>
    <property type="match status" value="1"/>
</dbReference>
<dbReference type="PANTHER" id="PTHR11909">
    <property type="entry name" value="CASEIN KINASE-RELATED"/>
    <property type="match status" value="1"/>
</dbReference>
<dbReference type="Proteomes" id="UP000078046">
    <property type="component" value="Unassembled WGS sequence"/>
</dbReference>
<dbReference type="GO" id="GO:0005524">
    <property type="term" value="F:ATP binding"/>
    <property type="evidence" value="ECO:0007669"/>
    <property type="project" value="UniProtKB-UniRule"/>
</dbReference>
<dbReference type="AlphaFoldDB" id="A0A177B383"/>
<name>A0A177B383_9BILA</name>
<dbReference type="PROSITE" id="PS00107">
    <property type="entry name" value="PROTEIN_KINASE_ATP"/>
    <property type="match status" value="1"/>
</dbReference>